<evidence type="ECO:0000256" key="1">
    <source>
        <dbReference type="SAM" id="MobiDB-lite"/>
    </source>
</evidence>
<protein>
    <submittedName>
        <fullName evidence="2">Uncharacterized protein</fullName>
    </submittedName>
</protein>
<name>A0A3P6U830_LITSI</name>
<dbReference type="AlphaFoldDB" id="A0A3P6U830"/>
<dbReference type="OrthoDB" id="5875932at2759"/>
<dbReference type="OMA" id="EYAKGEM"/>
<accession>A0A3P6U830</accession>
<evidence type="ECO:0000313" key="3">
    <source>
        <dbReference type="Proteomes" id="UP000277928"/>
    </source>
</evidence>
<organism evidence="2 3">
    <name type="scientific">Litomosoides sigmodontis</name>
    <name type="common">Filarial nematode worm</name>
    <dbReference type="NCBI Taxonomy" id="42156"/>
    <lineage>
        <taxon>Eukaryota</taxon>
        <taxon>Metazoa</taxon>
        <taxon>Ecdysozoa</taxon>
        <taxon>Nematoda</taxon>
        <taxon>Chromadorea</taxon>
        <taxon>Rhabditida</taxon>
        <taxon>Spirurina</taxon>
        <taxon>Spiruromorpha</taxon>
        <taxon>Filarioidea</taxon>
        <taxon>Onchocercidae</taxon>
        <taxon>Litomosoides</taxon>
    </lineage>
</organism>
<feature type="region of interest" description="Disordered" evidence="1">
    <location>
        <begin position="90"/>
        <end position="131"/>
    </location>
</feature>
<feature type="compositionally biased region" description="Basic and acidic residues" evidence="1">
    <location>
        <begin position="118"/>
        <end position="131"/>
    </location>
</feature>
<reference evidence="2 3" key="1">
    <citation type="submission" date="2018-08" db="EMBL/GenBank/DDBJ databases">
        <authorList>
            <person name="Laetsch R D."/>
            <person name="Stevens L."/>
            <person name="Kumar S."/>
            <person name="Blaxter L. M."/>
        </authorList>
    </citation>
    <scope>NUCLEOTIDE SEQUENCE [LARGE SCALE GENOMIC DNA]</scope>
</reference>
<evidence type="ECO:0000313" key="2">
    <source>
        <dbReference type="EMBL" id="VDK74404.1"/>
    </source>
</evidence>
<proteinExistence type="predicted"/>
<keyword evidence="3" id="KW-1185">Reference proteome</keyword>
<dbReference type="Proteomes" id="UP000277928">
    <property type="component" value="Unassembled WGS sequence"/>
</dbReference>
<gene>
    <name evidence="2" type="ORF">NLS_LOCUS2465</name>
</gene>
<sequence length="131" mass="14715">MCTEQKEGPRSLGHPKLNDIFHLIPHVPVNIHGQFSWKCHNAMDTAEERLDETQTDSELKLAKTKGILPPTSKETVERLSKKVCDFPKSVTEKDSAELASQNSMAEEYAKGEMSPSSNHEREISRKDPGLK</sequence>
<dbReference type="EMBL" id="UYRX01000113">
    <property type="protein sequence ID" value="VDK74404.1"/>
    <property type="molecule type" value="Genomic_DNA"/>
</dbReference>